<name>Q7JKM9_CAEEL</name>
<dbReference type="InterPro" id="IPR003235">
    <property type="entry name" value="Nem_insulin-like_b-type"/>
</dbReference>
<dbReference type="OrthoDB" id="5874301at2759"/>
<comment type="subcellular location">
    <subcellularLocation>
        <location evidence="1">Secreted</location>
    </subcellularLocation>
</comment>
<proteinExistence type="inferred from homology"/>
<dbReference type="STRING" id="6239.ZC334.9.1"/>
<dbReference type="AGR" id="WB:WBGene00002111"/>
<protein>
    <submittedName>
        <fullName evidence="7">INSulin related</fullName>
    </submittedName>
</protein>
<dbReference type="GO" id="GO:0005179">
    <property type="term" value="F:hormone activity"/>
    <property type="evidence" value="ECO:0007669"/>
    <property type="project" value="InterPro"/>
</dbReference>
<dbReference type="GO" id="GO:0005576">
    <property type="term" value="C:extracellular region"/>
    <property type="evidence" value="ECO:0007669"/>
    <property type="project" value="UniProtKB-SubCell"/>
</dbReference>
<evidence type="ECO:0000313" key="8">
    <source>
        <dbReference type="Proteomes" id="UP000001940"/>
    </source>
</evidence>
<dbReference type="Bgee" id="WBGene00002111">
    <property type="expression patterns" value="Expressed in larva and 2 other cell types or tissues"/>
</dbReference>
<organism evidence="7 8">
    <name type="scientific">Caenorhabditis elegans</name>
    <dbReference type="NCBI Taxonomy" id="6239"/>
    <lineage>
        <taxon>Eukaryota</taxon>
        <taxon>Metazoa</taxon>
        <taxon>Ecdysozoa</taxon>
        <taxon>Nematoda</taxon>
        <taxon>Chromadorea</taxon>
        <taxon>Rhabditida</taxon>
        <taxon>Rhabditina</taxon>
        <taxon>Rhabditomorpha</taxon>
        <taxon>Rhabditoidea</taxon>
        <taxon>Rhabditidae</taxon>
        <taxon>Peloderinae</taxon>
        <taxon>Caenorhabditis</taxon>
    </lineage>
</organism>
<evidence type="ECO:0000256" key="3">
    <source>
        <dbReference type="ARBA" id="ARBA00022525"/>
    </source>
</evidence>
<dbReference type="RefSeq" id="NP_001021850.1">
    <property type="nucleotide sequence ID" value="NM_001026679.2"/>
</dbReference>
<dbReference type="FunCoup" id="Q7JKM9">
    <property type="interactions" value="854"/>
</dbReference>
<keyword evidence="8" id="KW-1185">Reference proteome</keyword>
<evidence type="ECO:0000256" key="6">
    <source>
        <dbReference type="SAM" id="SignalP"/>
    </source>
</evidence>
<dbReference type="Proteomes" id="UP000001940">
    <property type="component" value="Chromosome I"/>
</dbReference>
<keyword evidence="5" id="KW-1015">Disulfide bond</keyword>
<keyword evidence="4 6" id="KW-0732">Signal</keyword>
<dbReference type="InParanoid" id="Q7JKM9"/>
<evidence type="ECO:0000256" key="2">
    <source>
        <dbReference type="ARBA" id="ARBA00009034"/>
    </source>
</evidence>
<dbReference type="CTD" id="3565006"/>
<dbReference type="AlphaFoldDB" id="Q7JKM9"/>
<dbReference type="Pfam" id="PF03488">
    <property type="entry name" value="Ins_beta"/>
    <property type="match status" value="1"/>
</dbReference>
<dbReference type="GeneID" id="3565006"/>
<evidence type="ECO:0000256" key="5">
    <source>
        <dbReference type="ARBA" id="ARBA00023157"/>
    </source>
</evidence>
<dbReference type="EMBL" id="BX284601">
    <property type="protein sequence ID" value="CAE53734.1"/>
    <property type="molecule type" value="Genomic_DNA"/>
</dbReference>
<evidence type="ECO:0000313" key="9">
    <source>
        <dbReference type="WormBase" id="ZC334.9"/>
    </source>
</evidence>
<dbReference type="UCSC" id="ZC334.9">
    <property type="organism name" value="c. elegans"/>
</dbReference>
<dbReference type="PaxDb" id="6239-ZC334.9"/>
<dbReference type="SUPFAM" id="SSF56994">
    <property type="entry name" value="Insulin-like"/>
    <property type="match status" value="1"/>
</dbReference>
<sequence length="67" mass="7216">MMRSFFVLLALLAIVTSTASPTCGRALLHRIQSVCGLCTIDAHHELIAIACSRGLGDKEIIEMCCPI</sequence>
<dbReference type="InterPro" id="IPR036438">
    <property type="entry name" value="Insulin-like_sf"/>
</dbReference>
<dbReference type="SMR" id="Q7JKM9"/>
<dbReference type="WormBase" id="ZC334.9">
    <property type="protein sequence ID" value="CE36064"/>
    <property type="gene ID" value="WBGene00002111"/>
    <property type="gene designation" value="ins-28"/>
</dbReference>
<dbReference type="Gene3D" id="1.10.100.10">
    <property type="entry name" value="Insulin-like"/>
    <property type="match status" value="1"/>
</dbReference>
<evidence type="ECO:0000256" key="4">
    <source>
        <dbReference type="ARBA" id="ARBA00022729"/>
    </source>
</evidence>
<comment type="similarity">
    <text evidence="2">Belongs to the insulin family.</text>
</comment>
<dbReference type="KEGG" id="cel:CELE_ZC334.9"/>
<gene>
    <name evidence="7 9" type="primary">ins-28</name>
    <name evidence="7" type="ORF">CELE_ZC334.9</name>
    <name evidence="9" type="ORF">ZC334.9</name>
</gene>
<feature type="signal peptide" evidence="6">
    <location>
        <begin position="1"/>
        <end position="19"/>
    </location>
</feature>
<keyword evidence="3" id="KW-0964">Secreted</keyword>
<evidence type="ECO:0000313" key="7">
    <source>
        <dbReference type="EMBL" id="CAE53734.1"/>
    </source>
</evidence>
<evidence type="ECO:0000256" key="1">
    <source>
        <dbReference type="ARBA" id="ARBA00004613"/>
    </source>
</evidence>
<accession>Q7JKM9</accession>
<reference evidence="7 8" key="1">
    <citation type="journal article" date="1998" name="Science">
        <title>Genome sequence of the nematode C. elegans: a platform for investigating biology.</title>
        <authorList>
            <consortium name="The C. elegans sequencing consortium"/>
            <person name="Sulson J.E."/>
            <person name="Waterston R."/>
        </authorList>
    </citation>
    <scope>NUCLEOTIDE SEQUENCE [LARGE SCALE GENOMIC DNA]</scope>
    <source>
        <strain evidence="7 8">Bristol N2</strain>
    </source>
</reference>
<dbReference type="HOGENOM" id="CLU_199259_1_0_1"/>
<feature type="chain" id="PRO_5004287941" evidence="6">
    <location>
        <begin position="20"/>
        <end position="67"/>
    </location>
</feature>